<evidence type="ECO:0000256" key="2">
    <source>
        <dbReference type="ARBA" id="ARBA00022723"/>
    </source>
</evidence>
<evidence type="ECO:0000313" key="7">
    <source>
        <dbReference type="Proteomes" id="UP001603857"/>
    </source>
</evidence>
<keyword evidence="3" id="KW-0560">Oxidoreductase</keyword>
<dbReference type="InterPro" id="IPR050651">
    <property type="entry name" value="Plant_Cytochrome_P450_Monoox"/>
</dbReference>
<dbReference type="EMBL" id="JBGMDY010000003">
    <property type="protein sequence ID" value="KAL2340158.1"/>
    <property type="molecule type" value="Genomic_DNA"/>
</dbReference>
<sequence>MLVAGTETSAVAVAWAMSELLNSPKVLQKAKDEIDTIVGKDRVVDEQDMSKLPYLQNIINETFRLHPAAPLSLPHESSEDCTIGGYHIPRGTIVLTNISLI</sequence>
<dbReference type="InterPro" id="IPR036396">
    <property type="entry name" value="Cyt_P450_sf"/>
</dbReference>
<evidence type="ECO:0000256" key="5">
    <source>
        <dbReference type="ARBA" id="ARBA00023033"/>
    </source>
</evidence>
<dbReference type="PRINTS" id="PR00385">
    <property type="entry name" value="P450"/>
</dbReference>
<keyword evidence="7" id="KW-1185">Reference proteome</keyword>
<name>A0ABD1MXL9_9FABA</name>
<keyword evidence="4" id="KW-0408">Iron</keyword>
<evidence type="ECO:0000256" key="4">
    <source>
        <dbReference type="ARBA" id="ARBA00023004"/>
    </source>
</evidence>
<organism evidence="6 7">
    <name type="scientific">Flemingia macrophylla</name>
    <dbReference type="NCBI Taxonomy" id="520843"/>
    <lineage>
        <taxon>Eukaryota</taxon>
        <taxon>Viridiplantae</taxon>
        <taxon>Streptophyta</taxon>
        <taxon>Embryophyta</taxon>
        <taxon>Tracheophyta</taxon>
        <taxon>Spermatophyta</taxon>
        <taxon>Magnoliopsida</taxon>
        <taxon>eudicotyledons</taxon>
        <taxon>Gunneridae</taxon>
        <taxon>Pentapetalae</taxon>
        <taxon>rosids</taxon>
        <taxon>fabids</taxon>
        <taxon>Fabales</taxon>
        <taxon>Fabaceae</taxon>
        <taxon>Papilionoideae</taxon>
        <taxon>50 kb inversion clade</taxon>
        <taxon>NPAAA clade</taxon>
        <taxon>indigoferoid/millettioid clade</taxon>
        <taxon>Phaseoleae</taxon>
        <taxon>Flemingia</taxon>
    </lineage>
</organism>
<accession>A0ABD1MXL9</accession>
<dbReference type="AlphaFoldDB" id="A0ABD1MXL9"/>
<dbReference type="PANTHER" id="PTHR47947:SF24">
    <property type="entry name" value="ISOFLAVONE 2'-HYDROXYLASE-LIKE"/>
    <property type="match status" value="1"/>
</dbReference>
<keyword evidence="1" id="KW-0349">Heme</keyword>
<dbReference type="InterPro" id="IPR001128">
    <property type="entry name" value="Cyt_P450"/>
</dbReference>
<evidence type="ECO:0000256" key="3">
    <source>
        <dbReference type="ARBA" id="ARBA00023002"/>
    </source>
</evidence>
<evidence type="ECO:0008006" key="8">
    <source>
        <dbReference type="Google" id="ProtNLM"/>
    </source>
</evidence>
<dbReference type="InterPro" id="IPR002401">
    <property type="entry name" value="Cyt_P450_E_grp-I"/>
</dbReference>
<protein>
    <recommendedName>
        <fullName evidence="8">Cytochrome P450</fullName>
    </recommendedName>
</protein>
<comment type="caution">
    <text evidence="6">The sequence shown here is derived from an EMBL/GenBank/DDBJ whole genome shotgun (WGS) entry which is preliminary data.</text>
</comment>
<dbReference type="Proteomes" id="UP001603857">
    <property type="component" value="Unassembled WGS sequence"/>
</dbReference>
<evidence type="ECO:0000256" key="1">
    <source>
        <dbReference type="ARBA" id="ARBA00022617"/>
    </source>
</evidence>
<dbReference type="Gene3D" id="1.10.630.10">
    <property type="entry name" value="Cytochrome P450"/>
    <property type="match status" value="1"/>
</dbReference>
<proteinExistence type="predicted"/>
<dbReference type="GO" id="GO:0004497">
    <property type="term" value="F:monooxygenase activity"/>
    <property type="evidence" value="ECO:0007669"/>
    <property type="project" value="UniProtKB-KW"/>
</dbReference>
<dbReference type="SUPFAM" id="SSF48264">
    <property type="entry name" value="Cytochrome P450"/>
    <property type="match status" value="1"/>
</dbReference>
<keyword evidence="2" id="KW-0479">Metal-binding</keyword>
<gene>
    <name evidence="6" type="ORF">Fmac_008098</name>
</gene>
<dbReference type="PRINTS" id="PR00463">
    <property type="entry name" value="EP450I"/>
</dbReference>
<evidence type="ECO:0000313" key="6">
    <source>
        <dbReference type="EMBL" id="KAL2340158.1"/>
    </source>
</evidence>
<keyword evidence="5" id="KW-0503">Monooxygenase</keyword>
<dbReference type="GO" id="GO:0046872">
    <property type="term" value="F:metal ion binding"/>
    <property type="evidence" value="ECO:0007669"/>
    <property type="project" value="UniProtKB-KW"/>
</dbReference>
<dbReference type="PANTHER" id="PTHR47947">
    <property type="entry name" value="CYTOCHROME P450 82C3-RELATED"/>
    <property type="match status" value="1"/>
</dbReference>
<dbReference type="Pfam" id="PF00067">
    <property type="entry name" value="p450"/>
    <property type="match status" value="1"/>
</dbReference>
<reference evidence="6 7" key="1">
    <citation type="submission" date="2024-08" db="EMBL/GenBank/DDBJ databases">
        <title>Insights into the chromosomal genome structure of Flemingia macrophylla.</title>
        <authorList>
            <person name="Ding Y."/>
            <person name="Zhao Y."/>
            <person name="Bi W."/>
            <person name="Wu M."/>
            <person name="Zhao G."/>
            <person name="Gong Y."/>
            <person name="Li W."/>
            <person name="Zhang P."/>
        </authorList>
    </citation>
    <scope>NUCLEOTIDE SEQUENCE [LARGE SCALE GENOMIC DNA]</scope>
    <source>
        <strain evidence="6">DYQJB</strain>
        <tissue evidence="6">Leaf</tissue>
    </source>
</reference>